<evidence type="ECO:0000256" key="15">
    <source>
        <dbReference type="PIRSR" id="PIRSR006769-2"/>
    </source>
</evidence>
<comment type="function">
    <text evidence="1 13">Converts 2,5-diamino-6-(ribosylamino)-4(3h)-pyrimidinone 5'-phosphate into 5-amino-6-(ribosylamino)-2,4(1h,3h)-pyrimidinedione 5'-phosphate.</text>
</comment>
<dbReference type="PROSITE" id="PS00903">
    <property type="entry name" value="CYT_DCMP_DEAMINASES_1"/>
    <property type="match status" value="1"/>
</dbReference>
<dbReference type="CDD" id="cd01284">
    <property type="entry name" value="Riboflavin_deaminase-reductase"/>
    <property type="match status" value="1"/>
</dbReference>
<dbReference type="InterPro" id="IPR016192">
    <property type="entry name" value="APOBEC/CMP_deaminase_Zn-bd"/>
</dbReference>
<keyword evidence="9 13" id="KW-0862">Zinc</keyword>
<feature type="binding site" evidence="15">
    <location>
        <position position="194"/>
    </location>
    <ligand>
        <name>substrate</name>
    </ligand>
</feature>
<dbReference type="InterPro" id="IPR024072">
    <property type="entry name" value="DHFR-like_dom_sf"/>
</dbReference>
<dbReference type="GO" id="GO:0050661">
    <property type="term" value="F:NADP binding"/>
    <property type="evidence" value="ECO:0007669"/>
    <property type="project" value="InterPro"/>
</dbReference>
<dbReference type="PROSITE" id="PS51747">
    <property type="entry name" value="CYT_DCMP_DEAMINASES_2"/>
    <property type="match status" value="1"/>
</dbReference>
<dbReference type="InterPro" id="IPR016193">
    <property type="entry name" value="Cytidine_deaminase-like"/>
</dbReference>
<evidence type="ECO:0000313" key="18">
    <source>
        <dbReference type="EMBL" id="ROS01631.1"/>
    </source>
</evidence>
<feature type="domain" description="CMP/dCMP-type deaminase" evidence="17">
    <location>
        <begin position="11"/>
        <end position="133"/>
    </location>
</feature>
<keyword evidence="7 13" id="KW-0479">Metal-binding</keyword>
<evidence type="ECO:0000256" key="3">
    <source>
        <dbReference type="ARBA" id="ARBA00004910"/>
    </source>
</evidence>
<evidence type="ECO:0000256" key="10">
    <source>
        <dbReference type="ARBA" id="ARBA00022857"/>
    </source>
</evidence>
<feature type="binding site" evidence="16">
    <location>
        <position position="60"/>
    </location>
    <ligand>
        <name>Zn(2+)</name>
        <dbReference type="ChEBI" id="CHEBI:29105"/>
        <note>catalytic</note>
    </ligand>
</feature>
<dbReference type="FunFam" id="3.40.140.10:FF:000025">
    <property type="entry name" value="Riboflavin biosynthesis protein RibD"/>
    <property type="match status" value="1"/>
</dbReference>
<dbReference type="SUPFAM" id="SSF53927">
    <property type="entry name" value="Cytidine deaminase-like"/>
    <property type="match status" value="1"/>
</dbReference>
<reference evidence="18 19" key="1">
    <citation type="submission" date="2018-11" db="EMBL/GenBank/DDBJ databases">
        <title>Genomic Encyclopedia of Type Strains, Phase IV (KMG-IV): sequencing the most valuable type-strain genomes for metagenomic binning, comparative biology and taxonomic classification.</title>
        <authorList>
            <person name="Goeker M."/>
        </authorList>
    </citation>
    <scope>NUCLEOTIDE SEQUENCE [LARGE SCALE GENOMIC DNA]</scope>
    <source>
        <strain evidence="18 19">DSM 100316</strain>
    </source>
</reference>
<evidence type="ECO:0000259" key="17">
    <source>
        <dbReference type="PROSITE" id="PS51747"/>
    </source>
</evidence>
<dbReference type="EMBL" id="RKHR01000004">
    <property type="protein sequence ID" value="ROS01631.1"/>
    <property type="molecule type" value="Genomic_DNA"/>
</dbReference>
<keyword evidence="8 13" id="KW-0378">Hydrolase</keyword>
<dbReference type="UniPathway" id="UPA00275">
    <property type="reaction ID" value="UER00401"/>
</dbReference>
<comment type="similarity">
    <text evidence="4 13">In the N-terminal section; belongs to the cytidine and deoxycytidylate deaminase family.</text>
</comment>
<comment type="caution">
    <text evidence="18">The sequence shown here is derived from an EMBL/GenBank/DDBJ whole genome shotgun (WGS) entry which is preliminary data.</text>
</comment>
<sequence>MVSPLTMQASERDDYYMLRAIRLARQGLYTTSPNPRVGCVLVRDDEVVGEGFHRFAGEGHAEVNALAVAGEQAKGATAYVTLEPCSHTGRTGPCCEALVKAGVVRVVVAMQDPNPAVDGGGTHFLRAHNIAVVCGVQEATARALNPGFIKRMTSGLPLVTAKLAMSVDGRTAMQSGESQWITGPAARSQVQRLRARSCAIVTGVGSILHDDSSLTVRVSELSLDDAEQICRRQPLRVIMDSGLRTPVTAKILQQPGRTVIAYCRDDQERRAALVAAGAELIQLPCRDDRVDGRALLRWLASEQQCNEVLLEAGSQLAGNWLGQGLIDELQLFMAAKLLGSKARPLFSLPLDTMKEQVALDISDIRAVGNDWLISAKPQIIDEQCAVKAPSDEAESH</sequence>
<feature type="binding site" evidence="15">
    <location>
        <position position="214"/>
    </location>
    <ligand>
        <name>substrate</name>
    </ligand>
</feature>
<feature type="binding site" evidence="16">
    <location>
        <position position="94"/>
    </location>
    <ligand>
        <name>Zn(2+)</name>
        <dbReference type="ChEBI" id="CHEBI:29105"/>
        <note>catalytic</note>
    </ligand>
</feature>
<keyword evidence="19" id="KW-1185">Reference proteome</keyword>
<comment type="cofactor">
    <cofactor evidence="13 16">
        <name>Zn(2+)</name>
        <dbReference type="ChEBI" id="CHEBI:29105"/>
    </cofactor>
    <text evidence="13 16">Binds 1 zinc ion.</text>
</comment>
<comment type="similarity">
    <text evidence="5 13">In the C-terminal section; belongs to the HTP reductase family.</text>
</comment>
<dbReference type="Pfam" id="PF01872">
    <property type="entry name" value="RibD_C"/>
    <property type="match status" value="1"/>
</dbReference>
<dbReference type="PIRSF" id="PIRSF006769">
    <property type="entry name" value="RibD"/>
    <property type="match status" value="1"/>
</dbReference>
<keyword evidence="11 13" id="KW-0560">Oxidoreductase</keyword>
<feature type="binding site" evidence="15">
    <location>
        <position position="180"/>
    </location>
    <ligand>
        <name>NADP(+)</name>
        <dbReference type="ChEBI" id="CHEBI:58349"/>
    </ligand>
</feature>
<dbReference type="PANTHER" id="PTHR38011">
    <property type="entry name" value="DIHYDROFOLATE REDUCTASE FAMILY PROTEIN (AFU_ORTHOLOGUE AFUA_8G06820)"/>
    <property type="match status" value="1"/>
</dbReference>
<dbReference type="InterPro" id="IPR050765">
    <property type="entry name" value="Riboflavin_Biosynth_HTPR"/>
</dbReference>
<dbReference type="GO" id="GO:0008703">
    <property type="term" value="F:5-amino-6-(5-phosphoribosylamino)uracil reductase activity"/>
    <property type="evidence" value="ECO:0007669"/>
    <property type="project" value="UniProtKB-EC"/>
</dbReference>
<dbReference type="PANTHER" id="PTHR38011:SF7">
    <property type="entry name" value="2,5-DIAMINO-6-RIBOSYLAMINO-4(3H)-PYRIMIDINONE 5'-PHOSPHATE REDUCTASE"/>
    <property type="match status" value="1"/>
</dbReference>
<dbReference type="SUPFAM" id="SSF53597">
    <property type="entry name" value="Dihydrofolate reductase-like"/>
    <property type="match status" value="1"/>
</dbReference>
<dbReference type="InterPro" id="IPR002734">
    <property type="entry name" value="RibDG_C"/>
</dbReference>
<evidence type="ECO:0000313" key="19">
    <source>
        <dbReference type="Proteomes" id="UP000275394"/>
    </source>
</evidence>
<feature type="binding site" evidence="15">
    <location>
        <position position="210"/>
    </location>
    <ligand>
        <name>NADP(+)</name>
        <dbReference type="ChEBI" id="CHEBI:58349"/>
    </ligand>
</feature>
<gene>
    <name evidence="18" type="ORF">EDC56_2075</name>
</gene>
<proteinExistence type="inferred from homology"/>
<evidence type="ECO:0000256" key="14">
    <source>
        <dbReference type="PIRSR" id="PIRSR006769-1"/>
    </source>
</evidence>
<protein>
    <recommendedName>
        <fullName evidence="13">Riboflavin biosynthesis protein RibD</fullName>
    </recommendedName>
    <domain>
        <recommendedName>
            <fullName evidence="13">Diaminohydroxyphosphoribosylaminopyrimidine deaminase</fullName>
            <shortName evidence="13">DRAP deaminase</shortName>
            <ecNumber evidence="13">3.5.4.26</ecNumber>
        </recommendedName>
        <alternativeName>
            <fullName evidence="13">Riboflavin-specific deaminase</fullName>
        </alternativeName>
    </domain>
    <domain>
        <recommendedName>
            <fullName evidence="13">5-amino-6-(5-phosphoribosylamino)uracil reductase</fullName>
            <ecNumber evidence="13">1.1.1.193</ecNumber>
        </recommendedName>
        <alternativeName>
            <fullName evidence="13">HTP reductase</fullName>
        </alternativeName>
    </domain>
</protein>
<comment type="catalytic activity">
    <reaction evidence="13">
        <text>2,5-diamino-6-hydroxy-4-(5-phosphoribosylamino)-pyrimidine + H2O + H(+) = 5-amino-6-(5-phospho-D-ribosylamino)uracil + NH4(+)</text>
        <dbReference type="Rhea" id="RHEA:21868"/>
        <dbReference type="ChEBI" id="CHEBI:15377"/>
        <dbReference type="ChEBI" id="CHEBI:15378"/>
        <dbReference type="ChEBI" id="CHEBI:28938"/>
        <dbReference type="ChEBI" id="CHEBI:58453"/>
        <dbReference type="ChEBI" id="CHEBI:58614"/>
        <dbReference type="EC" id="3.5.4.26"/>
    </reaction>
</comment>
<dbReference type="InterPro" id="IPR011549">
    <property type="entry name" value="RibD_C"/>
</dbReference>
<evidence type="ECO:0000256" key="9">
    <source>
        <dbReference type="ARBA" id="ARBA00022833"/>
    </source>
</evidence>
<evidence type="ECO:0000256" key="1">
    <source>
        <dbReference type="ARBA" id="ARBA00002151"/>
    </source>
</evidence>
<evidence type="ECO:0000256" key="11">
    <source>
        <dbReference type="ARBA" id="ARBA00023002"/>
    </source>
</evidence>
<feature type="binding site" evidence="16">
    <location>
        <position position="85"/>
    </location>
    <ligand>
        <name>Zn(2+)</name>
        <dbReference type="ChEBI" id="CHEBI:29105"/>
        <note>catalytic</note>
    </ligand>
</feature>
<feature type="binding site" evidence="15">
    <location>
        <position position="311"/>
    </location>
    <ligand>
        <name>substrate</name>
    </ligand>
</feature>
<evidence type="ECO:0000256" key="16">
    <source>
        <dbReference type="PIRSR" id="PIRSR006769-3"/>
    </source>
</evidence>
<dbReference type="EC" id="3.5.4.26" evidence="13"/>
<dbReference type="AlphaFoldDB" id="A0A3N2DP89"/>
<comment type="pathway">
    <text evidence="2 13">Cofactor biosynthesis; riboflavin biosynthesis; 5-amino-6-(D-ribitylamino)uracil from GTP: step 2/4.</text>
</comment>
<dbReference type="Pfam" id="PF00383">
    <property type="entry name" value="dCMP_cyt_deam_1"/>
    <property type="match status" value="1"/>
</dbReference>
<dbReference type="InterPro" id="IPR004794">
    <property type="entry name" value="Eubact_RibD"/>
</dbReference>
<dbReference type="NCBIfam" id="TIGR00227">
    <property type="entry name" value="ribD_Cterm"/>
    <property type="match status" value="1"/>
</dbReference>
<keyword evidence="12" id="KW-0511">Multifunctional enzyme</keyword>
<dbReference type="GO" id="GO:0009231">
    <property type="term" value="P:riboflavin biosynthetic process"/>
    <property type="evidence" value="ECO:0007669"/>
    <property type="project" value="UniProtKB-UniPathway"/>
</dbReference>
<name>A0A3N2DP89_9GAMM</name>
<evidence type="ECO:0000256" key="7">
    <source>
        <dbReference type="ARBA" id="ARBA00022723"/>
    </source>
</evidence>
<accession>A0A3N2DP89</accession>
<dbReference type="GO" id="GO:0008835">
    <property type="term" value="F:diaminohydroxyphosphoribosylaminopyrimidine deaminase activity"/>
    <property type="evidence" value="ECO:0007669"/>
    <property type="project" value="UniProtKB-EC"/>
</dbReference>
<dbReference type="Gene3D" id="3.40.140.10">
    <property type="entry name" value="Cytidine Deaminase, domain 2"/>
    <property type="match status" value="1"/>
</dbReference>
<feature type="binding site" evidence="15">
    <location>
        <position position="241"/>
    </location>
    <ligand>
        <name>NADP(+)</name>
        <dbReference type="ChEBI" id="CHEBI:58349"/>
    </ligand>
</feature>
<dbReference type="NCBIfam" id="TIGR00326">
    <property type="entry name" value="eubact_ribD"/>
    <property type="match status" value="1"/>
</dbReference>
<feature type="binding site" evidence="15">
    <location>
        <position position="164"/>
    </location>
    <ligand>
        <name>NADP(+)</name>
        <dbReference type="ChEBI" id="CHEBI:58349"/>
    </ligand>
</feature>
<dbReference type="EC" id="1.1.1.193" evidence="13"/>
<feature type="active site" description="Proton donor" evidence="14">
    <location>
        <position position="62"/>
    </location>
</feature>
<dbReference type="Proteomes" id="UP000275394">
    <property type="component" value="Unassembled WGS sequence"/>
</dbReference>
<dbReference type="Gene3D" id="3.40.430.10">
    <property type="entry name" value="Dihydrofolate Reductase, subunit A"/>
    <property type="match status" value="1"/>
</dbReference>
<dbReference type="GO" id="GO:0008270">
    <property type="term" value="F:zinc ion binding"/>
    <property type="evidence" value="ECO:0007669"/>
    <property type="project" value="InterPro"/>
</dbReference>
<comment type="pathway">
    <text evidence="3 13">Cofactor biosynthesis; riboflavin biosynthesis; 5-amino-6-(D-ribitylamino)uracil from GTP: step 3/4.</text>
</comment>
<dbReference type="InterPro" id="IPR002125">
    <property type="entry name" value="CMP_dCMP_dom"/>
</dbReference>
<evidence type="ECO:0000256" key="4">
    <source>
        <dbReference type="ARBA" id="ARBA00005259"/>
    </source>
</evidence>
<feature type="binding site" evidence="15">
    <location>
        <position position="178"/>
    </location>
    <ligand>
        <name>substrate</name>
    </ligand>
</feature>
<evidence type="ECO:0000256" key="5">
    <source>
        <dbReference type="ARBA" id="ARBA00007417"/>
    </source>
</evidence>
<evidence type="ECO:0000256" key="2">
    <source>
        <dbReference type="ARBA" id="ARBA00004882"/>
    </source>
</evidence>
<comment type="catalytic activity">
    <reaction evidence="13">
        <text>5-amino-6-(5-phospho-D-ribitylamino)uracil + NADP(+) = 5-amino-6-(5-phospho-D-ribosylamino)uracil + NADPH + H(+)</text>
        <dbReference type="Rhea" id="RHEA:17845"/>
        <dbReference type="ChEBI" id="CHEBI:15378"/>
        <dbReference type="ChEBI" id="CHEBI:57783"/>
        <dbReference type="ChEBI" id="CHEBI:58349"/>
        <dbReference type="ChEBI" id="CHEBI:58421"/>
        <dbReference type="ChEBI" id="CHEBI:58453"/>
        <dbReference type="EC" id="1.1.1.193"/>
    </reaction>
</comment>
<evidence type="ECO:0000256" key="6">
    <source>
        <dbReference type="ARBA" id="ARBA00022619"/>
    </source>
</evidence>
<evidence type="ECO:0000256" key="13">
    <source>
        <dbReference type="PIRNR" id="PIRNR006769"/>
    </source>
</evidence>
<evidence type="ECO:0000256" key="12">
    <source>
        <dbReference type="ARBA" id="ARBA00023268"/>
    </source>
</evidence>
<keyword evidence="10 13" id="KW-0521">NADP</keyword>
<evidence type="ECO:0000256" key="8">
    <source>
        <dbReference type="ARBA" id="ARBA00022801"/>
    </source>
</evidence>
<organism evidence="18 19">
    <name type="scientific">Sinobacterium caligoides</name>
    <dbReference type="NCBI Taxonomy" id="933926"/>
    <lineage>
        <taxon>Bacteria</taxon>
        <taxon>Pseudomonadati</taxon>
        <taxon>Pseudomonadota</taxon>
        <taxon>Gammaproteobacteria</taxon>
        <taxon>Cellvibrionales</taxon>
        <taxon>Spongiibacteraceae</taxon>
        <taxon>Sinobacterium</taxon>
    </lineage>
</organism>
<keyword evidence="6 13" id="KW-0686">Riboflavin biosynthesis</keyword>
<feature type="binding site" evidence="15">
    <location>
        <position position="217"/>
    </location>
    <ligand>
        <name>substrate</name>
    </ligand>
</feature>